<keyword evidence="3" id="KW-0732">Signal</keyword>
<feature type="region of interest" description="Disordered" evidence="1">
    <location>
        <begin position="269"/>
        <end position="342"/>
    </location>
</feature>
<evidence type="ECO:0000313" key="5">
    <source>
        <dbReference type="Proteomes" id="UP000235786"/>
    </source>
</evidence>
<keyword evidence="2" id="KW-1133">Transmembrane helix</keyword>
<evidence type="ECO:0000313" key="4">
    <source>
        <dbReference type="EMBL" id="PMD44521.1"/>
    </source>
</evidence>
<evidence type="ECO:0000256" key="2">
    <source>
        <dbReference type="SAM" id="Phobius"/>
    </source>
</evidence>
<feature type="transmembrane region" description="Helical" evidence="2">
    <location>
        <begin position="235"/>
        <end position="258"/>
    </location>
</feature>
<keyword evidence="2" id="KW-0472">Membrane</keyword>
<organism evidence="4 5">
    <name type="scientific">Hyaloscypha variabilis (strain UAMH 11265 / GT02V1 / F)</name>
    <name type="common">Meliniomyces variabilis</name>
    <dbReference type="NCBI Taxonomy" id="1149755"/>
    <lineage>
        <taxon>Eukaryota</taxon>
        <taxon>Fungi</taxon>
        <taxon>Dikarya</taxon>
        <taxon>Ascomycota</taxon>
        <taxon>Pezizomycotina</taxon>
        <taxon>Leotiomycetes</taxon>
        <taxon>Helotiales</taxon>
        <taxon>Hyaloscyphaceae</taxon>
        <taxon>Hyaloscypha</taxon>
        <taxon>Hyaloscypha variabilis</taxon>
    </lineage>
</organism>
<gene>
    <name evidence="4" type="ORF">L207DRAFT_630846</name>
</gene>
<feature type="compositionally biased region" description="Polar residues" evidence="1">
    <location>
        <begin position="210"/>
        <end position="231"/>
    </location>
</feature>
<feature type="compositionally biased region" description="Low complexity" evidence="1">
    <location>
        <begin position="145"/>
        <end position="206"/>
    </location>
</feature>
<feature type="compositionally biased region" description="Basic and acidic residues" evidence="1">
    <location>
        <begin position="308"/>
        <end position="324"/>
    </location>
</feature>
<evidence type="ECO:0008006" key="6">
    <source>
        <dbReference type="Google" id="ProtNLM"/>
    </source>
</evidence>
<keyword evidence="2" id="KW-0812">Transmembrane</keyword>
<protein>
    <recommendedName>
        <fullName evidence="6">Mid2 domain-containing protein</fullName>
    </recommendedName>
</protein>
<name>A0A2J6S167_HYAVF</name>
<dbReference type="Proteomes" id="UP000235786">
    <property type="component" value="Unassembled WGS sequence"/>
</dbReference>
<proteinExistence type="predicted"/>
<dbReference type="AlphaFoldDB" id="A0A2J6S167"/>
<evidence type="ECO:0000256" key="3">
    <source>
        <dbReference type="SAM" id="SignalP"/>
    </source>
</evidence>
<feature type="signal peptide" evidence="3">
    <location>
        <begin position="1"/>
        <end position="24"/>
    </location>
</feature>
<dbReference type="PANTHER" id="PTHR16861:SF4">
    <property type="entry name" value="SH3 DOMAIN PROTEIN (AFU_ORTHOLOGUE AFUA_1G13610)"/>
    <property type="match status" value="1"/>
</dbReference>
<evidence type="ECO:0000256" key="1">
    <source>
        <dbReference type="SAM" id="MobiDB-lite"/>
    </source>
</evidence>
<feature type="compositionally biased region" description="Polar residues" evidence="1">
    <location>
        <begin position="269"/>
        <end position="280"/>
    </location>
</feature>
<sequence length="342" mass="35423">MAFSHRHACALSFLLLSIAHTITATNPCFFPNGERASNFVPCSPNGDGDCCAVGDSCTSLGYCVSEADGDHYRGACTDSAWGNPSCPDYCLADINSGNTTFVNVIPCDGTTTSSGPWCCAYDGDCCSSSTFTPYFGTVFAEPSWSTSTTPATSTTNPAVSTSTSNTENTSTPSAAENTSTSGSAGGSPASTTSISTSTPSTASSIAVGSIPSTSPTSAQTLETPTSKPKSINTGAIAGIVVAAVLGLAAIVAFTFFLLERKKRLRIQNENTRMQPGSSYANAGKDLDKPPSATLYGPPSDTLYQEEEGQLKVHERHELSTERTPEMPTWNGIVPAAEMGDAT</sequence>
<dbReference type="EMBL" id="KZ613941">
    <property type="protein sequence ID" value="PMD44521.1"/>
    <property type="molecule type" value="Genomic_DNA"/>
</dbReference>
<feature type="region of interest" description="Disordered" evidence="1">
    <location>
        <begin position="144"/>
        <end position="231"/>
    </location>
</feature>
<keyword evidence="5" id="KW-1185">Reference proteome</keyword>
<accession>A0A2J6S167</accession>
<dbReference type="OrthoDB" id="5215637at2759"/>
<dbReference type="CDD" id="cd12087">
    <property type="entry name" value="TM_EGFR-like"/>
    <property type="match status" value="1"/>
</dbReference>
<dbReference type="STRING" id="1149755.A0A2J6S167"/>
<reference evidence="4 5" key="1">
    <citation type="submission" date="2016-04" db="EMBL/GenBank/DDBJ databases">
        <title>A degradative enzymes factory behind the ericoid mycorrhizal symbiosis.</title>
        <authorList>
            <consortium name="DOE Joint Genome Institute"/>
            <person name="Martino E."/>
            <person name="Morin E."/>
            <person name="Grelet G."/>
            <person name="Kuo A."/>
            <person name="Kohler A."/>
            <person name="Daghino S."/>
            <person name="Barry K."/>
            <person name="Choi C."/>
            <person name="Cichocki N."/>
            <person name="Clum A."/>
            <person name="Copeland A."/>
            <person name="Hainaut M."/>
            <person name="Haridas S."/>
            <person name="Labutti K."/>
            <person name="Lindquist E."/>
            <person name="Lipzen A."/>
            <person name="Khouja H.-R."/>
            <person name="Murat C."/>
            <person name="Ohm R."/>
            <person name="Olson A."/>
            <person name="Spatafora J."/>
            <person name="Veneault-Fourrey C."/>
            <person name="Henrissat B."/>
            <person name="Grigoriev I."/>
            <person name="Martin F."/>
            <person name="Perotto S."/>
        </authorList>
    </citation>
    <scope>NUCLEOTIDE SEQUENCE [LARGE SCALE GENOMIC DNA]</scope>
    <source>
        <strain evidence="4 5">F</strain>
    </source>
</reference>
<dbReference type="PANTHER" id="PTHR16861">
    <property type="entry name" value="GLYCOPROTEIN 38"/>
    <property type="match status" value="1"/>
</dbReference>
<feature type="chain" id="PRO_5014357381" description="Mid2 domain-containing protein" evidence="3">
    <location>
        <begin position="25"/>
        <end position="342"/>
    </location>
</feature>